<proteinExistence type="predicted"/>
<dbReference type="AlphaFoldDB" id="A0A0K6IN33"/>
<dbReference type="InterPro" id="IPR010718">
    <property type="entry name" value="DUF1294"/>
</dbReference>
<feature type="transmembrane region" description="Helical" evidence="1">
    <location>
        <begin position="111"/>
        <end position="133"/>
    </location>
</feature>
<accession>A0A0K6IN33</accession>
<protein>
    <submittedName>
        <fullName evidence="2">Uncharacterized membrane protein YsdA, DUF1294 family</fullName>
    </submittedName>
</protein>
<name>A0A0K6IN33_9GAMM</name>
<organism evidence="2 3">
    <name type="scientific">Marinomonas fungiae</name>
    <dbReference type="NCBI Taxonomy" id="1137284"/>
    <lineage>
        <taxon>Bacteria</taxon>
        <taxon>Pseudomonadati</taxon>
        <taxon>Pseudomonadota</taxon>
        <taxon>Gammaproteobacteria</taxon>
        <taxon>Oceanospirillales</taxon>
        <taxon>Oceanospirillaceae</taxon>
        <taxon>Marinomonas</taxon>
    </lineage>
</organism>
<sequence>MPAIYRKWFILCLLLSLVTSGLVMFSAIWLNRQFQFVEAFQPLDIWLLSGFVISQNVIVLPWFYWLDKRKAVQGKKERIPELVLHLLALFGGGLGALYSQQRYRHKTQKPVFQWVAWLGALLLICVLYPALLYGSENLFSFL</sequence>
<evidence type="ECO:0000313" key="2">
    <source>
        <dbReference type="EMBL" id="CUB04514.1"/>
    </source>
</evidence>
<evidence type="ECO:0000256" key="1">
    <source>
        <dbReference type="SAM" id="Phobius"/>
    </source>
</evidence>
<dbReference type="Proteomes" id="UP000182769">
    <property type="component" value="Unassembled WGS sequence"/>
</dbReference>
<reference evidence="3" key="1">
    <citation type="submission" date="2015-08" db="EMBL/GenBank/DDBJ databases">
        <authorList>
            <person name="Varghese N."/>
        </authorList>
    </citation>
    <scope>NUCLEOTIDE SEQUENCE [LARGE SCALE GENOMIC DNA]</scope>
    <source>
        <strain evidence="3">JCM 18476</strain>
    </source>
</reference>
<feature type="transmembrane region" description="Helical" evidence="1">
    <location>
        <begin position="7"/>
        <end position="30"/>
    </location>
</feature>
<dbReference type="Pfam" id="PF06961">
    <property type="entry name" value="DUF1294"/>
    <property type="match status" value="1"/>
</dbReference>
<dbReference type="RefSeq" id="WP_055463459.1">
    <property type="nucleotide sequence ID" value="NZ_CYHG01000007.1"/>
</dbReference>
<keyword evidence="1" id="KW-0812">Transmembrane</keyword>
<dbReference type="STRING" id="1137284.GCA_001418205_02383"/>
<keyword evidence="1" id="KW-1133">Transmembrane helix</keyword>
<gene>
    <name evidence="2" type="ORF">Ga0061065_10787</name>
</gene>
<evidence type="ECO:0000313" key="3">
    <source>
        <dbReference type="Proteomes" id="UP000182769"/>
    </source>
</evidence>
<feature type="transmembrane region" description="Helical" evidence="1">
    <location>
        <begin position="45"/>
        <end position="66"/>
    </location>
</feature>
<keyword evidence="3" id="KW-1185">Reference proteome</keyword>
<dbReference type="EMBL" id="CYHG01000007">
    <property type="protein sequence ID" value="CUB04514.1"/>
    <property type="molecule type" value="Genomic_DNA"/>
</dbReference>
<keyword evidence="1" id="KW-0472">Membrane</keyword>